<evidence type="ECO:0000256" key="4">
    <source>
        <dbReference type="PIRSR" id="PIRSR001434-2"/>
    </source>
</evidence>
<comment type="caution">
    <text evidence="6">The sequence shown here is derived from an EMBL/GenBank/DDBJ whole genome shotgun (WGS) entry which is preliminary data.</text>
</comment>
<organism evidence="6 7">
    <name type="scientific">Rarobacter incanus</name>
    <dbReference type="NCBI Taxonomy" id="153494"/>
    <lineage>
        <taxon>Bacteria</taxon>
        <taxon>Bacillati</taxon>
        <taxon>Actinomycetota</taxon>
        <taxon>Actinomycetes</taxon>
        <taxon>Micrococcales</taxon>
        <taxon>Rarobacteraceae</taxon>
        <taxon>Rarobacter</taxon>
    </lineage>
</organism>
<dbReference type="GO" id="GO:0004123">
    <property type="term" value="F:cystathionine gamma-lyase activity"/>
    <property type="evidence" value="ECO:0007669"/>
    <property type="project" value="TreeGrafter"/>
</dbReference>
<dbReference type="PANTHER" id="PTHR11808">
    <property type="entry name" value="TRANS-SULFURATION ENZYME FAMILY MEMBER"/>
    <property type="match status" value="1"/>
</dbReference>
<dbReference type="InterPro" id="IPR015421">
    <property type="entry name" value="PyrdxlP-dep_Trfase_major"/>
</dbReference>
<evidence type="ECO:0000256" key="3">
    <source>
        <dbReference type="ARBA" id="ARBA00022898"/>
    </source>
</evidence>
<dbReference type="AlphaFoldDB" id="A0A542SPS5"/>
<keyword evidence="7" id="KW-1185">Reference proteome</keyword>
<dbReference type="FunFam" id="3.40.640.10:FF:000009">
    <property type="entry name" value="Cystathionine gamma-synthase homolog"/>
    <property type="match status" value="1"/>
</dbReference>
<reference evidence="6 7" key="1">
    <citation type="submission" date="2019-06" db="EMBL/GenBank/DDBJ databases">
        <title>Sequencing the genomes of 1000 actinobacteria strains.</title>
        <authorList>
            <person name="Klenk H.-P."/>
        </authorList>
    </citation>
    <scope>NUCLEOTIDE SEQUENCE [LARGE SCALE GENOMIC DNA]</scope>
    <source>
        <strain evidence="6 7">DSM 10596</strain>
    </source>
</reference>
<dbReference type="InterPro" id="IPR000277">
    <property type="entry name" value="Cys/Met-Metab_PyrdxlP-dep_enz"/>
</dbReference>
<dbReference type="Proteomes" id="UP000316181">
    <property type="component" value="Unassembled WGS sequence"/>
</dbReference>
<comment type="cofactor">
    <cofactor evidence="1 5">
        <name>pyridoxal 5'-phosphate</name>
        <dbReference type="ChEBI" id="CHEBI:597326"/>
    </cofactor>
</comment>
<dbReference type="PIRSF" id="PIRSF001434">
    <property type="entry name" value="CGS"/>
    <property type="match status" value="1"/>
</dbReference>
<dbReference type="InterPro" id="IPR015422">
    <property type="entry name" value="PyrdxlP-dep_Trfase_small"/>
</dbReference>
<dbReference type="GO" id="GO:0005737">
    <property type="term" value="C:cytoplasm"/>
    <property type="evidence" value="ECO:0007669"/>
    <property type="project" value="TreeGrafter"/>
</dbReference>
<dbReference type="GO" id="GO:0030170">
    <property type="term" value="F:pyridoxal phosphate binding"/>
    <property type="evidence" value="ECO:0007669"/>
    <property type="project" value="InterPro"/>
</dbReference>
<dbReference type="EMBL" id="VFNV01000001">
    <property type="protein sequence ID" value="TQK76267.1"/>
    <property type="molecule type" value="Genomic_DNA"/>
</dbReference>
<dbReference type="PANTHER" id="PTHR11808:SF15">
    <property type="entry name" value="CYSTATHIONINE GAMMA-LYASE"/>
    <property type="match status" value="1"/>
</dbReference>
<keyword evidence="6" id="KW-0456">Lyase</keyword>
<sequence length="403" mass="41919">MTNKDEFREAGFATRAIHSGQAPDPTTGAVIAPLYLSSTYAQERVGDLRAGYDYGRAGHPTRTSLEATLASLEGGASAHAFASGLAAEDAVLRTIARPGDHIVIPVDAYGGTYRLISRVFGQWGVAASPAQTASLEAVEAAIVPGKTQAVWVETPSNPLLGISDIAALSELAHAHGALLVVDNTFATPALQNPLMSGADVVVHSTTKYIAGHSDVIGGAVVVRDGATLPRGREGMAGSGSLSEELRFQQLAVGGNQGPFDLYLTARGLKTLELRMERHCASARTIADFLVAELGDAAVLYPGLDTHPHHEVATRQMSGFGGMVSFRAGSPERARRIVESTKVFTLAESLGGVESLIEYPYAMTHASVVGSALEVPADLVRVSVGIETVGDLLADLAQALGSAG</sequence>
<feature type="modified residue" description="N6-(pyridoxal phosphate)lysine" evidence="4">
    <location>
        <position position="207"/>
    </location>
</feature>
<keyword evidence="3 4" id="KW-0663">Pyridoxal phosphate</keyword>
<name>A0A542SPS5_9MICO</name>
<dbReference type="InterPro" id="IPR054542">
    <property type="entry name" value="Cys_met_metab_PP"/>
</dbReference>
<dbReference type="SUPFAM" id="SSF53383">
    <property type="entry name" value="PLP-dependent transferases"/>
    <property type="match status" value="1"/>
</dbReference>
<proteinExistence type="inferred from homology"/>
<evidence type="ECO:0000256" key="1">
    <source>
        <dbReference type="ARBA" id="ARBA00001933"/>
    </source>
</evidence>
<dbReference type="GO" id="GO:0003962">
    <property type="term" value="F:cystathionine gamma-synthase activity"/>
    <property type="evidence" value="ECO:0007669"/>
    <property type="project" value="TreeGrafter"/>
</dbReference>
<gene>
    <name evidence="6" type="ORF">FB389_0927</name>
</gene>
<dbReference type="Gene3D" id="3.90.1150.10">
    <property type="entry name" value="Aspartate Aminotransferase, domain 1"/>
    <property type="match status" value="1"/>
</dbReference>
<evidence type="ECO:0000313" key="6">
    <source>
        <dbReference type="EMBL" id="TQK76267.1"/>
    </source>
</evidence>
<protein>
    <submittedName>
        <fullName evidence="6">Cystathionine gamma-lyase</fullName>
    </submittedName>
</protein>
<dbReference type="NCBIfam" id="NF005871">
    <property type="entry name" value="PRK07811.1"/>
    <property type="match status" value="1"/>
</dbReference>
<dbReference type="Pfam" id="PF01053">
    <property type="entry name" value="Cys_Met_Meta_PP"/>
    <property type="match status" value="1"/>
</dbReference>
<dbReference type="InterPro" id="IPR015424">
    <property type="entry name" value="PyrdxlP-dep_Trfase"/>
</dbReference>
<dbReference type="GO" id="GO:0019346">
    <property type="term" value="P:transsulfuration"/>
    <property type="evidence" value="ECO:0007669"/>
    <property type="project" value="InterPro"/>
</dbReference>
<dbReference type="GO" id="GO:0019343">
    <property type="term" value="P:cysteine biosynthetic process via cystathionine"/>
    <property type="evidence" value="ECO:0007669"/>
    <property type="project" value="TreeGrafter"/>
</dbReference>
<evidence type="ECO:0000313" key="7">
    <source>
        <dbReference type="Proteomes" id="UP000316181"/>
    </source>
</evidence>
<accession>A0A542SPS5</accession>
<evidence type="ECO:0000256" key="5">
    <source>
        <dbReference type="RuleBase" id="RU362118"/>
    </source>
</evidence>
<dbReference type="PROSITE" id="PS00868">
    <property type="entry name" value="CYS_MET_METAB_PP"/>
    <property type="match status" value="1"/>
</dbReference>
<dbReference type="CDD" id="cd00614">
    <property type="entry name" value="CGS_like"/>
    <property type="match status" value="1"/>
</dbReference>
<dbReference type="Gene3D" id="3.40.640.10">
    <property type="entry name" value="Type I PLP-dependent aspartate aminotransferase-like (Major domain)"/>
    <property type="match status" value="1"/>
</dbReference>
<comment type="similarity">
    <text evidence="2 5">Belongs to the trans-sulfuration enzymes family.</text>
</comment>
<evidence type="ECO:0000256" key="2">
    <source>
        <dbReference type="ARBA" id="ARBA00009077"/>
    </source>
</evidence>